<reference evidence="2 3" key="1">
    <citation type="journal article" date="2016" name="BMC Genomics">
        <title>Comparative genomics reveals Cyclospora cayetanensis possesses coccidia-like metabolism and invasion components but unique surface antigens.</title>
        <authorList>
            <person name="Liu S."/>
            <person name="Wang L."/>
            <person name="Zheng H."/>
            <person name="Xu Z."/>
            <person name="Roellig D.M."/>
            <person name="Li N."/>
            <person name="Frace M.A."/>
            <person name="Tang K."/>
            <person name="Arrowood M.J."/>
            <person name="Moss D.M."/>
            <person name="Zhang L."/>
            <person name="Feng Y."/>
            <person name="Xiao L."/>
        </authorList>
    </citation>
    <scope>NUCLEOTIDE SEQUENCE [LARGE SCALE GENOMIC DNA]</scope>
    <source>
        <strain evidence="2 3">CHN_HEN01</strain>
    </source>
</reference>
<evidence type="ECO:0000313" key="2">
    <source>
        <dbReference type="EMBL" id="OEH79121.1"/>
    </source>
</evidence>
<protein>
    <submittedName>
        <fullName evidence="2">Uncharacterized protein</fullName>
    </submittedName>
</protein>
<dbReference type="EMBL" id="JROU02000491">
    <property type="protein sequence ID" value="OEH79121.1"/>
    <property type="molecule type" value="Genomic_DNA"/>
</dbReference>
<feature type="region of interest" description="Disordered" evidence="1">
    <location>
        <begin position="163"/>
        <end position="273"/>
    </location>
</feature>
<evidence type="ECO:0000313" key="3">
    <source>
        <dbReference type="Proteomes" id="UP000095192"/>
    </source>
</evidence>
<organism evidence="2 3">
    <name type="scientific">Cyclospora cayetanensis</name>
    <dbReference type="NCBI Taxonomy" id="88456"/>
    <lineage>
        <taxon>Eukaryota</taxon>
        <taxon>Sar</taxon>
        <taxon>Alveolata</taxon>
        <taxon>Apicomplexa</taxon>
        <taxon>Conoidasida</taxon>
        <taxon>Coccidia</taxon>
        <taxon>Eucoccidiorida</taxon>
        <taxon>Eimeriorina</taxon>
        <taxon>Eimeriidae</taxon>
        <taxon>Cyclospora</taxon>
    </lineage>
</organism>
<comment type="caution">
    <text evidence="2">The sequence shown here is derived from an EMBL/GenBank/DDBJ whole genome shotgun (WGS) entry which is preliminary data.</text>
</comment>
<proteinExistence type="predicted"/>
<sequence length="586" mass="61872">MPWSMRLARARSAGLVLAGIAFFPEGVLLLRVPLDSQRHTVVSPPDGSHTEWSLAAQGEESPLSGRSRLRGELPPSSAFESLDDAQRNDTRVSAFDARGDSSPPGMQEAAAVAWEPTESDLRLASATGGTSASRAALDATQKNTIEQSLLAAANLDVGAEALRGRTDRWTPQQNWRGNNGEGSHETNHLQAHPSSSVHTLSSSMTSAPDGPMTLGVSGQVTPITTPTPATTTNSIPTSPTAATPSSNAAEAAFVSTDTDTSSQKTSSSSECRPTIGSVTLQADYLAAACVGTIHLKYAADGSSKFSERRFLVTNTSNKTVSVSIGVTQASQSFLNEEETANIAESDHSQKGIAASSSSADVASEADAQAVLLAKAVERFRTNNTSNAASRQSSCLTPYTLLPLGYKKNRGHPLLALLLFNSLHKRPLASVRMLPSLPLSISSTFYLTTDVLTRSASPWHLLGHPDPIAFPAVDGVLHPLCLFRVHFWLSQLYPRETATAVGDLTPSFLMTEEGMETSQQICSLVVSTLESTASGDATGEEADTRAQAGAGYSSSSKDSRCARLREVDCIVVTLDRTAGKALRCATV</sequence>
<name>A0A1D3D6P2_9EIME</name>
<keyword evidence="3" id="KW-1185">Reference proteome</keyword>
<feature type="compositionally biased region" description="Low complexity" evidence="1">
    <location>
        <begin position="194"/>
        <end position="206"/>
    </location>
</feature>
<evidence type="ECO:0000256" key="1">
    <source>
        <dbReference type="SAM" id="MobiDB-lite"/>
    </source>
</evidence>
<dbReference type="AlphaFoldDB" id="A0A1D3D6P2"/>
<dbReference type="VEuPathDB" id="ToxoDB:cyc_04204"/>
<dbReference type="InParanoid" id="A0A1D3D6P2"/>
<gene>
    <name evidence="2" type="ORF">cyc_04204</name>
</gene>
<dbReference type="Proteomes" id="UP000095192">
    <property type="component" value="Unassembled WGS sequence"/>
</dbReference>
<feature type="region of interest" description="Disordered" evidence="1">
    <location>
        <begin position="57"/>
        <end position="87"/>
    </location>
</feature>
<feature type="compositionally biased region" description="Low complexity" evidence="1">
    <location>
        <begin position="221"/>
        <end position="269"/>
    </location>
</feature>
<feature type="region of interest" description="Disordered" evidence="1">
    <location>
        <begin position="534"/>
        <end position="555"/>
    </location>
</feature>
<accession>A0A1D3D6P2</accession>